<dbReference type="RefSeq" id="WP_114983639.1">
    <property type="nucleotide sequence ID" value="NZ_CP027806.1"/>
</dbReference>
<proteinExistence type="predicted"/>
<dbReference type="AlphaFoldDB" id="A0A345UIR5"/>
<dbReference type="KEGG" id="cprv:CYPRO_1102"/>
<sequence>MSPGATPKIYVAGFSFTAKDVDQGTFQIITKETTQHRAEKKFIKKIRAWSEAFPERRPVTVFILDIAEIPANPDLETVLFFEEKVSYDGDMQRTAFTALPLREPGVETYALSMPAEPVLFWESDPP</sequence>
<keyword evidence="2" id="KW-1185">Reference proteome</keyword>
<reference evidence="1 2" key="1">
    <citation type="submission" date="2018-03" db="EMBL/GenBank/DDBJ databases">
        <title>Phenotypic and genomic properties of Cyclonatronum proteinivorum gen. nov., sp. nov., a haloalkaliphilic bacteroidete from soda lakes possessing Na+-translocating rhodopsin.</title>
        <authorList>
            <person name="Toshchakov S.V."/>
            <person name="Korzhenkov A."/>
            <person name="Samarov N.I."/>
            <person name="Kublanov I.V."/>
            <person name="Muntyan M.S."/>
            <person name="Sorokin D.Y."/>
        </authorList>
    </citation>
    <scope>NUCLEOTIDE SEQUENCE [LARGE SCALE GENOMIC DNA]</scope>
    <source>
        <strain evidence="1 2">Omega</strain>
    </source>
</reference>
<evidence type="ECO:0000313" key="1">
    <source>
        <dbReference type="EMBL" id="AXJ00367.1"/>
    </source>
</evidence>
<organism evidence="1 2">
    <name type="scientific">Cyclonatronum proteinivorum</name>
    <dbReference type="NCBI Taxonomy" id="1457365"/>
    <lineage>
        <taxon>Bacteria</taxon>
        <taxon>Pseudomonadati</taxon>
        <taxon>Balneolota</taxon>
        <taxon>Balneolia</taxon>
        <taxon>Balneolales</taxon>
        <taxon>Cyclonatronaceae</taxon>
        <taxon>Cyclonatronum</taxon>
    </lineage>
</organism>
<evidence type="ECO:0000313" key="2">
    <source>
        <dbReference type="Proteomes" id="UP000254808"/>
    </source>
</evidence>
<gene>
    <name evidence="1" type="ORF">CYPRO_1102</name>
</gene>
<dbReference type="Proteomes" id="UP000254808">
    <property type="component" value="Chromosome"/>
</dbReference>
<dbReference type="EMBL" id="CP027806">
    <property type="protein sequence ID" value="AXJ00367.1"/>
    <property type="molecule type" value="Genomic_DNA"/>
</dbReference>
<accession>A0A345UIR5</accession>
<protein>
    <submittedName>
        <fullName evidence="1">Uncharacterized protein</fullName>
    </submittedName>
</protein>
<name>A0A345UIR5_9BACT</name>